<organism evidence="1 2">
    <name type="scientific">Volvox africanus</name>
    <dbReference type="NCBI Taxonomy" id="51714"/>
    <lineage>
        <taxon>Eukaryota</taxon>
        <taxon>Viridiplantae</taxon>
        <taxon>Chlorophyta</taxon>
        <taxon>core chlorophytes</taxon>
        <taxon>Chlorophyceae</taxon>
        <taxon>CS clade</taxon>
        <taxon>Chlamydomonadales</taxon>
        <taxon>Volvocaceae</taxon>
        <taxon>Volvox</taxon>
    </lineage>
</organism>
<proteinExistence type="predicted"/>
<comment type="caution">
    <text evidence="1">The sequence shown here is derived from an EMBL/GenBank/DDBJ whole genome shotgun (WGS) entry which is preliminary data.</text>
</comment>
<gene>
    <name evidence="1" type="ORF">VaNZ11_000517</name>
</gene>
<evidence type="ECO:0000313" key="1">
    <source>
        <dbReference type="EMBL" id="GLI58760.1"/>
    </source>
</evidence>
<protein>
    <submittedName>
        <fullName evidence="1">Uncharacterized protein</fullName>
    </submittedName>
</protein>
<feature type="non-terminal residue" evidence="1">
    <location>
        <position position="117"/>
    </location>
</feature>
<name>A0ABQ5RMG0_9CHLO</name>
<dbReference type="Proteomes" id="UP001165090">
    <property type="component" value="Unassembled WGS sequence"/>
</dbReference>
<accession>A0ABQ5RMG0</accession>
<dbReference type="EMBL" id="BSDZ01000003">
    <property type="protein sequence ID" value="GLI58760.1"/>
    <property type="molecule type" value="Genomic_DNA"/>
</dbReference>
<reference evidence="1 2" key="1">
    <citation type="journal article" date="2023" name="IScience">
        <title>Expanded male sex-determining region conserved during the evolution of homothallism in the green alga Volvox.</title>
        <authorList>
            <person name="Yamamoto K."/>
            <person name="Matsuzaki R."/>
            <person name="Mahakham W."/>
            <person name="Heman W."/>
            <person name="Sekimoto H."/>
            <person name="Kawachi M."/>
            <person name="Minakuchi Y."/>
            <person name="Toyoda A."/>
            <person name="Nozaki H."/>
        </authorList>
    </citation>
    <scope>NUCLEOTIDE SEQUENCE [LARGE SCALE GENOMIC DNA]</scope>
    <source>
        <strain evidence="1 2">NIES-4468</strain>
    </source>
</reference>
<sequence length="117" mass="12477">MIMQLAHRLACAAISTAPGCQGRVVAVYGRSFPASGRCVSSSPGSCAAMGSHMSDDDPQAIAHHKEKALKGEMPAFVPEVEGWHETLASVSEAVVKAERYVDVDATKDPRKLELLQK</sequence>
<keyword evidence="2" id="KW-1185">Reference proteome</keyword>
<evidence type="ECO:0000313" key="2">
    <source>
        <dbReference type="Proteomes" id="UP001165090"/>
    </source>
</evidence>